<dbReference type="AlphaFoldDB" id="A0A3N4Z048"/>
<evidence type="ECO:0000256" key="1">
    <source>
        <dbReference type="ARBA" id="ARBA00005121"/>
    </source>
</evidence>
<evidence type="ECO:0000256" key="12">
    <source>
        <dbReference type="ARBA" id="ARBA00048555"/>
    </source>
</evidence>
<evidence type="ECO:0000313" key="16">
    <source>
        <dbReference type="EMBL" id="RPF26709.1"/>
    </source>
</evidence>
<dbReference type="GO" id="GO:0009236">
    <property type="term" value="P:cobalamin biosynthetic process"/>
    <property type="evidence" value="ECO:0007669"/>
    <property type="project" value="UniProtKB-UniRule"/>
</dbReference>
<keyword evidence="6 14" id="KW-0808">Transferase</keyword>
<evidence type="ECO:0000256" key="7">
    <source>
        <dbReference type="ARBA" id="ARBA00022741"/>
    </source>
</evidence>
<evidence type="ECO:0000256" key="9">
    <source>
        <dbReference type="ARBA" id="ARBA00031529"/>
    </source>
</evidence>
<dbReference type="InterPro" id="IPR036451">
    <property type="entry name" value="CblAdoTrfase-like_sf"/>
</dbReference>
<comment type="pathway">
    <text evidence="1 14">Cofactor biosynthesis; adenosylcobalamin biosynthesis; adenosylcobalamin from cob(II)yrinate a,c-diamide: step 2/7.</text>
</comment>
<evidence type="ECO:0000256" key="11">
    <source>
        <dbReference type="ARBA" id="ARBA00033354"/>
    </source>
</evidence>
<evidence type="ECO:0000256" key="6">
    <source>
        <dbReference type="ARBA" id="ARBA00022679"/>
    </source>
</evidence>
<comment type="caution">
    <text evidence="16">The sequence shown here is derived from an EMBL/GenBank/DDBJ whole genome shotgun (WGS) entry which is preliminary data.</text>
</comment>
<keyword evidence="17" id="KW-1185">Reference proteome</keyword>
<accession>A0A3N4Z048</accession>
<evidence type="ECO:0000256" key="5">
    <source>
        <dbReference type="ARBA" id="ARBA00022573"/>
    </source>
</evidence>
<dbReference type="EC" id="2.5.1.17" evidence="3 14"/>
<feature type="domain" description="Cobalamin adenosyltransferase-like" evidence="15">
    <location>
        <begin position="4"/>
        <end position="171"/>
    </location>
</feature>
<sequence>MARIYTGTGDDGTTGLFLGGRVSKSDVLVEAYGDVDELAAVLGVARAACPDERLAVVVLELQRELFVVGADLATHPDRRHHLQDGVSRVTEEMVVGLEELIDAEVAARPLRPVFVVPGATVPSAAIDQARAVARRAERHVLAAAGAGHDVSEHVRLYLNRLSDLLFVLARAAAGDAEEPASHD</sequence>
<comment type="catalytic activity">
    <reaction evidence="13 14">
        <text>2 cob(II)alamin + reduced [electron-transfer flavoprotein] + 2 ATP = 2 adenosylcob(III)alamin + 2 triphosphate + oxidized [electron-transfer flavoprotein] + 3 H(+)</text>
        <dbReference type="Rhea" id="RHEA:28671"/>
        <dbReference type="Rhea" id="RHEA-COMP:10685"/>
        <dbReference type="Rhea" id="RHEA-COMP:10686"/>
        <dbReference type="ChEBI" id="CHEBI:15378"/>
        <dbReference type="ChEBI" id="CHEBI:16304"/>
        <dbReference type="ChEBI" id="CHEBI:18036"/>
        <dbReference type="ChEBI" id="CHEBI:18408"/>
        <dbReference type="ChEBI" id="CHEBI:30616"/>
        <dbReference type="ChEBI" id="CHEBI:57692"/>
        <dbReference type="ChEBI" id="CHEBI:58307"/>
        <dbReference type="EC" id="2.5.1.17"/>
    </reaction>
</comment>
<proteinExistence type="inferred from homology"/>
<keyword evidence="5 14" id="KW-0169">Cobalamin biosynthesis</keyword>
<protein>
    <recommendedName>
        <fullName evidence="4 14">Corrinoid adenosyltransferase</fullName>
        <ecNumber evidence="3 14">2.5.1.17</ecNumber>
    </recommendedName>
    <alternativeName>
        <fullName evidence="9 14">Cob(II)alamin adenosyltransferase</fullName>
    </alternativeName>
    <alternativeName>
        <fullName evidence="11 14">Cob(II)yrinic acid a,c-diamide adenosyltransferase</fullName>
    </alternativeName>
    <alternativeName>
        <fullName evidence="10 14">Cobinamide/cobalamin adenosyltransferase</fullName>
    </alternativeName>
</protein>
<keyword evidence="7 14" id="KW-0547">Nucleotide-binding</keyword>
<evidence type="ECO:0000256" key="10">
    <source>
        <dbReference type="ARBA" id="ARBA00033334"/>
    </source>
</evidence>
<dbReference type="NCBIfam" id="TIGR00636">
    <property type="entry name" value="PduO_Nterm"/>
    <property type="match status" value="1"/>
</dbReference>
<evidence type="ECO:0000256" key="2">
    <source>
        <dbReference type="ARBA" id="ARBA00007487"/>
    </source>
</evidence>
<evidence type="ECO:0000256" key="4">
    <source>
        <dbReference type="ARBA" id="ARBA00020963"/>
    </source>
</evidence>
<reference evidence="16 17" key="1">
    <citation type="submission" date="2018-11" db="EMBL/GenBank/DDBJ databases">
        <title>Sequencing the genomes of 1000 actinobacteria strains.</title>
        <authorList>
            <person name="Klenk H.-P."/>
        </authorList>
    </citation>
    <scope>NUCLEOTIDE SEQUENCE [LARGE SCALE GENOMIC DNA]</scope>
    <source>
        <strain evidence="16 17">DSM 14418</strain>
    </source>
</reference>
<keyword evidence="8 14" id="KW-0067">ATP-binding</keyword>
<comment type="catalytic activity">
    <reaction evidence="12 14">
        <text>2 cob(II)yrinate a,c diamide + reduced [electron-transfer flavoprotein] + 2 ATP = 2 adenosylcob(III)yrinate a,c-diamide + 2 triphosphate + oxidized [electron-transfer flavoprotein] + 3 H(+)</text>
        <dbReference type="Rhea" id="RHEA:11528"/>
        <dbReference type="Rhea" id="RHEA-COMP:10685"/>
        <dbReference type="Rhea" id="RHEA-COMP:10686"/>
        <dbReference type="ChEBI" id="CHEBI:15378"/>
        <dbReference type="ChEBI" id="CHEBI:18036"/>
        <dbReference type="ChEBI" id="CHEBI:30616"/>
        <dbReference type="ChEBI" id="CHEBI:57692"/>
        <dbReference type="ChEBI" id="CHEBI:58307"/>
        <dbReference type="ChEBI" id="CHEBI:58503"/>
        <dbReference type="ChEBI" id="CHEBI:58537"/>
        <dbReference type="EC" id="2.5.1.17"/>
    </reaction>
</comment>
<dbReference type="RefSeq" id="WP_123915680.1">
    <property type="nucleotide sequence ID" value="NZ_RKRA01000001.1"/>
</dbReference>
<gene>
    <name evidence="16" type="ORF">EDD32_1158</name>
</gene>
<dbReference type="EMBL" id="RKRA01000001">
    <property type="protein sequence ID" value="RPF26709.1"/>
    <property type="molecule type" value="Genomic_DNA"/>
</dbReference>
<dbReference type="OrthoDB" id="9778896at2"/>
<comment type="similarity">
    <text evidence="2 14">Belongs to the Cob(I)alamin adenosyltransferase family.</text>
</comment>
<dbReference type="InterPro" id="IPR029499">
    <property type="entry name" value="PduO-typ"/>
</dbReference>
<dbReference type="GO" id="GO:0008817">
    <property type="term" value="F:corrinoid adenosyltransferase activity"/>
    <property type="evidence" value="ECO:0007669"/>
    <property type="project" value="UniProtKB-UniRule"/>
</dbReference>
<evidence type="ECO:0000259" key="15">
    <source>
        <dbReference type="Pfam" id="PF01923"/>
    </source>
</evidence>
<name>A0A3N4Z048_9MICO</name>
<evidence type="ECO:0000256" key="14">
    <source>
        <dbReference type="RuleBase" id="RU366026"/>
    </source>
</evidence>
<dbReference type="UniPathway" id="UPA00148">
    <property type="reaction ID" value="UER00233"/>
</dbReference>
<dbReference type="SUPFAM" id="SSF89028">
    <property type="entry name" value="Cobalamin adenosyltransferase-like"/>
    <property type="match status" value="1"/>
</dbReference>
<organism evidence="16 17">
    <name type="scientific">Georgenia muralis</name>
    <dbReference type="NCBI Taxonomy" id="154117"/>
    <lineage>
        <taxon>Bacteria</taxon>
        <taxon>Bacillati</taxon>
        <taxon>Actinomycetota</taxon>
        <taxon>Actinomycetes</taxon>
        <taxon>Micrococcales</taxon>
        <taxon>Bogoriellaceae</taxon>
        <taxon>Georgenia</taxon>
    </lineage>
</organism>
<dbReference type="Pfam" id="PF01923">
    <property type="entry name" value="Cob_adeno_trans"/>
    <property type="match status" value="1"/>
</dbReference>
<dbReference type="PANTHER" id="PTHR12213:SF0">
    <property type="entry name" value="CORRINOID ADENOSYLTRANSFERASE MMAB"/>
    <property type="match status" value="1"/>
</dbReference>
<evidence type="ECO:0000256" key="8">
    <source>
        <dbReference type="ARBA" id="ARBA00022840"/>
    </source>
</evidence>
<dbReference type="Gene3D" id="1.20.1200.10">
    <property type="entry name" value="Cobalamin adenosyltransferase-like"/>
    <property type="match status" value="1"/>
</dbReference>
<evidence type="ECO:0000256" key="13">
    <source>
        <dbReference type="ARBA" id="ARBA00048692"/>
    </source>
</evidence>
<dbReference type="Proteomes" id="UP000280726">
    <property type="component" value="Unassembled WGS sequence"/>
</dbReference>
<dbReference type="GO" id="GO:0005524">
    <property type="term" value="F:ATP binding"/>
    <property type="evidence" value="ECO:0007669"/>
    <property type="project" value="UniProtKB-UniRule"/>
</dbReference>
<evidence type="ECO:0000256" key="3">
    <source>
        <dbReference type="ARBA" id="ARBA00012454"/>
    </source>
</evidence>
<dbReference type="InterPro" id="IPR016030">
    <property type="entry name" value="CblAdoTrfase-like"/>
</dbReference>
<dbReference type="PANTHER" id="PTHR12213">
    <property type="entry name" value="CORRINOID ADENOSYLTRANSFERASE"/>
    <property type="match status" value="1"/>
</dbReference>
<evidence type="ECO:0000313" key="17">
    <source>
        <dbReference type="Proteomes" id="UP000280726"/>
    </source>
</evidence>